<dbReference type="Proteomes" id="UP000320300">
    <property type="component" value="Unassembled WGS sequence"/>
</dbReference>
<dbReference type="PANTHER" id="PTHR46401">
    <property type="entry name" value="GLYCOSYLTRANSFERASE WBBK-RELATED"/>
    <property type="match status" value="1"/>
</dbReference>
<gene>
    <name evidence="4" type="ORF">SAMN06265348_103242</name>
</gene>
<dbReference type="EMBL" id="FXTN01000003">
    <property type="protein sequence ID" value="SMO54748.1"/>
    <property type="molecule type" value="Genomic_DNA"/>
</dbReference>
<dbReference type="CDD" id="cd03809">
    <property type="entry name" value="GT4_MtfB-like"/>
    <property type="match status" value="1"/>
</dbReference>
<dbReference type="GO" id="GO:0016757">
    <property type="term" value="F:glycosyltransferase activity"/>
    <property type="evidence" value="ECO:0007669"/>
    <property type="project" value="InterPro"/>
</dbReference>
<organism evidence="4 5">
    <name type="scientific">Pedobacter westerhofensis</name>
    <dbReference type="NCBI Taxonomy" id="425512"/>
    <lineage>
        <taxon>Bacteria</taxon>
        <taxon>Pseudomonadati</taxon>
        <taxon>Bacteroidota</taxon>
        <taxon>Sphingobacteriia</taxon>
        <taxon>Sphingobacteriales</taxon>
        <taxon>Sphingobacteriaceae</taxon>
        <taxon>Pedobacter</taxon>
    </lineage>
</organism>
<evidence type="ECO:0000313" key="5">
    <source>
        <dbReference type="Proteomes" id="UP000320300"/>
    </source>
</evidence>
<keyword evidence="1 4" id="KW-0808">Transferase</keyword>
<keyword evidence="5" id="KW-1185">Reference proteome</keyword>
<dbReference type="GO" id="GO:0009103">
    <property type="term" value="P:lipopolysaccharide biosynthetic process"/>
    <property type="evidence" value="ECO:0007669"/>
    <property type="project" value="TreeGrafter"/>
</dbReference>
<dbReference type="Pfam" id="PF00534">
    <property type="entry name" value="Glycos_transf_1"/>
    <property type="match status" value="1"/>
</dbReference>
<evidence type="ECO:0000259" key="2">
    <source>
        <dbReference type="Pfam" id="PF00534"/>
    </source>
</evidence>
<protein>
    <submittedName>
        <fullName evidence="4">Glycosyltransferase involved in cell wall bisynthesis</fullName>
    </submittedName>
</protein>
<dbReference type="SUPFAM" id="SSF53756">
    <property type="entry name" value="UDP-Glycosyltransferase/glycogen phosphorylase"/>
    <property type="match status" value="1"/>
</dbReference>
<evidence type="ECO:0000256" key="1">
    <source>
        <dbReference type="ARBA" id="ARBA00022679"/>
    </source>
</evidence>
<sequence length="386" mass="43526">MKIVFFAHPLFLGSQSMPRFVNMLAEGMERRGHRVEVWSPEALFSNIPVKKLRKWFGYMDQYLVFPQSVKSKLRKKEKDVLYVVSDHALGPYVPLIAHLPHVIHCHDFLAQRSALGEIPENVTSASGQKYQAYIRRGYSRGRNFISVSEKTRTDLAAFLPAKPERSEMVYNGLNPSFKPASVEESRIMLGSKLNMDLTEGYILHVGGNQWYKNREGIVGIYDKWRKTYGTDLPLLLVGQPPSAALLQKYEQSAWKNDIHFLSAIDDQLVTVAYSGATVFLFPSIAEGFGWPIAEAMASGTLVVTTNEAPMLEVAGDAAFLIDRRPSKDMLQDQWTNGAARILNKAITLNETERAQAVQKGLINVSRFKLEDALDSIERIYKQVLNN</sequence>
<dbReference type="RefSeq" id="WP_142527440.1">
    <property type="nucleotide sequence ID" value="NZ_CBCSJO010000004.1"/>
</dbReference>
<accession>A0A521C5Q7</accession>
<dbReference type="AlphaFoldDB" id="A0A521C5Q7"/>
<dbReference type="Gene3D" id="3.40.50.2000">
    <property type="entry name" value="Glycogen Phosphorylase B"/>
    <property type="match status" value="2"/>
</dbReference>
<name>A0A521C5Q7_9SPHI</name>
<feature type="domain" description="Glycosyltransferase subfamily 4-like N-terminal" evidence="3">
    <location>
        <begin position="19"/>
        <end position="176"/>
    </location>
</feature>
<dbReference type="InterPro" id="IPR028098">
    <property type="entry name" value="Glyco_trans_4-like_N"/>
</dbReference>
<dbReference type="PANTHER" id="PTHR46401:SF2">
    <property type="entry name" value="GLYCOSYLTRANSFERASE WBBK-RELATED"/>
    <property type="match status" value="1"/>
</dbReference>
<evidence type="ECO:0000259" key="3">
    <source>
        <dbReference type="Pfam" id="PF13439"/>
    </source>
</evidence>
<feature type="domain" description="Glycosyl transferase family 1" evidence="2">
    <location>
        <begin position="193"/>
        <end position="332"/>
    </location>
</feature>
<proteinExistence type="predicted"/>
<evidence type="ECO:0000313" key="4">
    <source>
        <dbReference type="EMBL" id="SMO54748.1"/>
    </source>
</evidence>
<dbReference type="OrthoDB" id="9801609at2"/>
<dbReference type="InterPro" id="IPR001296">
    <property type="entry name" value="Glyco_trans_1"/>
</dbReference>
<dbReference type="Pfam" id="PF13439">
    <property type="entry name" value="Glyco_transf_4"/>
    <property type="match status" value="1"/>
</dbReference>
<reference evidence="4 5" key="1">
    <citation type="submission" date="2017-05" db="EMBL/GenBank/DDBJ databases">
        <authorList>
            <person name="Varghese N."/>
            <person name="Submissions S."/>
        </authorList>
    </citation>
    <scope>NUCLEOTIDE SEQUENCE [LARGE SCALE GENOMIC DNA]</scope>
    <source>
        <strain evidence="4 5">DSM 19036</strain>
    </source>
</reference>